<proteinExistence type="predicted"/>
<dbReference type="Pfam" id="PF11716">
    <property type="entry name" value="MDMPI_N"/>
    <property type="match status" value="1"/>
</dbReference>
<evidence type="ECO:0000313" key="3">
    <source>
        <dbReference type="Proteomes" id="UP000545286"/>
    </source>
</evidence>
<accession>A0A7W4UKL1</accession>
<dbReference type="EMBL" id="JACHWJ010000001">
    <property type="protein sequence ID" value="MBB2956199.1"/>
    <property type="molecule type" value="Genomic_DNA"/>
</dbReference>
<organism evidence="2 3">
    <name type="scientific">Pseudoclavibacter helvolus</name>
    <dbReference type="NCBI Taxonomy" id="255205"/>
    <lineage>
        <taxon>Bacteria</taxon>
        <taxon>Bacillati</taxon>
        <taxon>Actinomycetota</taxon>
        <taxon>Actinomycetes</taxon>
        <taxon>Micrococcales</taxon>
        <taxon>Microbacteriaceae</taxon>
        <taxon>Pseudoclavibacter</taxon>
    </lineage>
</organism>
<gene>
    <name evidence="2" type="ORF">FHX72_000311</name>
</gene>
<protein>
    <submittedName>
        <fullName evidence="2">Uncharacterized protein (TIGR03083 family)</fullName>
    </submittedName>
</protein>
<dbReference type="RefSeq" id="WP_183622616.1">
    <property type="nucleotide sequence ID" value="NZ_JACHWJ010000001.1"/>
</dbReference>
<comment type="caution">
    <text evidence="2">The sequence shown here is derived from an EMBL/GenBank/DDBJ whole genome shotgun (WGS) entry which is preliminary data.</text>
</comment>
<dbReference type="InterPro" id="IPR017517">
    <property type="entry name" value="Maleyloyr_isom"/>
</dbReference>
<name>A0A7W4UKL1_9MICO</name>
<reference evidence="2 3" key="1">
    <citation type="submission" date="2020-08" db="EMBL/GenBank/DDBJ databases">
        <title>Sequencing the genomes of 1000 actinobacteria strains.</title>
        <authorList>
            <person name="Klenk H.-P."/>
        </authorList>
    </citation>
    <scope>NUCLEOTIDE SEQUENCE [LARGE SCALE GENOMIC DNA]</scope>
    <source>
        <strain evidence="2 3">DSM 20419</strain>
    </source>
</reference>
<dbReference type="GO" id="GO:0046872">
    <property type="term" value="F:metal ion binding"/>
    <property type="evidence" value="ECO:0007669"/>
    <property type="project" value="InterPro"/>
</dbReference>
<evidence type="ECO:0000313" key="2">
    <source>
        <dbReference type="EMBL" id="MBB2956199.1"/>
    </source>
</evidence>
<dbReference type="InterPro" id="IPR034660">
    <property type="entry name" value="DinB/YfiT-like"/>
</dbReference>
<sequence>MSREKSHWSIVHAERRALVADLEHLDDADWATPSLCTGWTVHDVLAHLVNDASTTRFRFVARLAAATFDFDALNQRGVEEERRARPSDTLARFREVTGRTTSAPTPAAQRYVEAIVHGEDIRRPLGIAHTYPVGAVLEAIAYQRKTPVAMGGGRELAAGRRLVATDARPEPSLSLGQGPAVRGTAIDLLLWLSGRDVAPEAIS</sequence>
<dbReference type="Proteomes" id="UP000545286">
    <property type="component" value="Unassembled WGS sequence"/>
</dbReference>
<dbReference type="AlphaFoldDB" id="A0A7W4UKL1"/>
<dbReference type="Gene3D" id="1.20.120.450">
    <property type="entry name" value="dinb family like domain"/>
    <property type="match status" value="1"/>
</dbReference>
<dbReference type="SUPFAM" id="SSF109854">
    <property type="entry name" value="DinB/YfiT-like putative metalloenzymes"/>
    <property type="match status" value="1"/>
</dbReference>
<keyword evidence="3" id="KW-1185">Reference proteome</keyword>
<dbReference type="NCBIfam" id="TIGR03083">
    <property type="entry name" value="maleylpyruvate isomerase family mycothiol-dependent enzyme"/>
    <property type="match status" value="1"/>
</dbReference>
<evidence type="ECO:0000259" key="1">
    <source>
        <dbReference type="Pfam" id="PF11716"/>
    </source>
</evidence>
<feature type="domain" description="Mycothiol-dependent maleylpyruvate isomerase metal-binding" evidence="1">
    <location>
        <begin position="11"/>
        <end position="104"/>
    </location>
</feature>
<dbReference type="InterPro" id="IPR024344">
    <property type="entry name" value="MDMPI_metal-binding"/>
</dbReference>